<keyword evidence="9" id="KW-1185">Reference proteome</keyword>
<dbReference type="Gene3D" id="3.40.800.10">
    <property type="entry name" value="Ureohydrolase domain"/>
    <property type="match status" value="1"/>
</dbReference>
<feature type="binding site" evidence="5">
    <location>
        <position position="158"/>
    </location>
    <ligand>
        <name>Mn(2+)</name>
        <dbReference type="ChEBI" id="CHEBI:29035"/>
        <label>1</label>
    </ligand>
</feature>
<feature type="binding site" evidence="5">
    <location>
        <position position="131"/>
    </location>
    <ligand>
        <name>Mn(2+)</name>
        <dbReference type="ChEBI" id="CHEBI:29035"/>
        <label>1</label>
    </ligand>
</feature>
<feature type="binding site" evidence="5">
    <location>
        <position position="249"/>
    </location>
    <ligand>
        <name>Mn(2+)</name>
        <dbReference type="ChEBI" id="CHEBI:29035"/>
        <label>2</label>
    </ligand>
</feature>
<proteinExistence type="inferred from homology"/>
<dbReference type="Pfam" id="PF00491">
    <property type="entry name" value="Arginase"/>
    <property type="match status" value="1"/>
</dbReference>
<dbReference type="InterPro" id="IPR006035">
    <property type="entry name" value="Ureohydrolase"/>
</dbReference>
<evidence type="ECO:0000256" key="3">
    <source>
        <dbReference type="ARBA" id="ARBA00022808"/>
    </source>
</evidence>
<dbReference type="Proteomes" id="UP001595758">
    <property type="component" value="Unassembled WGS sequence"/>
</dbReference>
<evidence type="ECO:0000256" key="2">
    <source>
        <dbReference type="ARBA" id="ARBA00022801"/>
    </source>
</evidence>
<evidence type="ECO:0000256" key="4">
    <source>
        <dbReference type="ARBA" id="ARBA00023211"/>
    </source>
</evidence>
<sequence length="318" mass="35534">MLKKLANYQPGVQSLWQGRTDSLPGERFFQRVICQNAENQPIEPNHKIAFLGFSCDEGVKRNSGRPGAQQGPDALKAQLAKLPYHGRHQFIDGGNILCTDSDLESAQQQLAELIKYYQHNEIKTVIFGGGHEIAWSHFNGLVKKYPRLGIINFDAHFDLRPLADKKGTSGTPFYQISQYCEQNNLLFSYCCLGIQPHANTTSLFNTASKLNVSYLTAEQITHDSPANQIRFLDKFLSTHEAIYLTICLDVFADCIAPGVSAPQPLGLFPWQTLPLLKYIVQTGKVVSFDIAELSPPWDQEQRTARLAANIAAELIELL</sequence>
<dbReference type="GO" id="GO:0050415">
    <property type="term" value="F:formimidoylglutamase activity"/>
    <property type="evidence" value="ECO:0007669"/>
    <property type="project" value="UniProtKB-EC"/>
</dbReference>
<accession>A0ABV8CIT5</accession>
<feature type="binding site" evidence="5">
    <location>
        <position position="154"/>
    </location>
    <ligand>
        <name>Mn(2+)</name>
        <dbReference type="ChEBI" id="CHEBI:29035"/>
        <label>1</label>
    </ligand>
</feature>
<reference evidence="9" key="1">
    <citation type="journal article" date="2019" name="Int. J. Syst. Evol. Microbiol.">
        <title>The Global Catalogue of Microorganisms (GCM) 10K type strain sequencing project: providing services to taxonomists for standard genome sequencing and annotation.</title>
        <authorList>
            <consortium name="The Broad Institute Genomics Platform"/>
            <consortium name="The Broad Institute Genome Sequencing Center for Infectious Disease"/>
            <person name="Wu L."/>
            <person name="Ma J."/>
        </authorList>
    </citation>
    <scope>NUCLEOTIDE SEQUENCE [LARGE SCALE GENOMIC DNA]</scope>
    <source>
        <strain evidence="9">CCUG 59858</strain>
    </source>
</reference>
<feature type="binding site" evidence="5">
    <location>
        <position position="154"/>
    </location>
    <ligand>
        <name>Mn(2+)</name>
        <dbReference type="ChEBI" id="CHEBI:29035"/>
        <label>2</label>
    </ligand>
</feature>
<dbReference type="PIRSF" id="PIRSF036979">
    <property type="entry name" value="Arginase"/>
    <property type="match status" value="1"/>
</dbReference>
<evidence type="ECO:0000256" key="6">
    <source>
        <dbReference type="NCBIfam" id="TIGR01227"/>
    </source>
</evidence>
<dbReference type="InterPro" id="IPR005923">
    <property type="entry name" value="HutG"/>
</dbReference>
<comment type="similarity">
    <text evidence="5 7">Belongs to the arginase family.</text>
</comment>
<dbReference type="HAMAP" id="MF_00737">
    <property type="entry name" value="Formimidoylglutam"/>
    <property type="match status" value="1"/>
</dbReference>
<feature type="binding site" evidence="5">
    <location>
        <position position="247"/>
    </location>
    <ligand>
        <name>Mn(2+)</name>
        <dbReference type="ChEBI" id="CHEBI:29035"/>
        <label>2</label>
    </ligand>
</feature>
<evidence type="ECO:0000256" key="5">
    <source>
        <dbReference type="HAMAP-Rule" id="MF_00737"/>
    </source>
</evidence>
<dbReference type="SUPFAM" id="SSF52768">
    <property type="entry name" value="Arginase/deacetylase"/>
    <property type="match status" value="1"/>
</dbReference>
<protein>
    <recommendedName>
        <fullName evidence="5 6">Formimidoylglutamase</fullName>
        <ecNumber evidence="5 6">3.5.3.8</ecNumber>
    </recommendedName>
    <alternativeName>
        <fullName evidence="5">Formiminoglutamase</fullName>
    </alternativeName>
    <alternativeName>
        <fullName evidence="5">Formiminoglutamate hydrolase</fullName>
    </alternativeName>
</protein>
<comment type="function">
    <text evidence="5">Catalyzes the conversion of N-formimidoyl-L-glutamate to L-glutamate and formamide.</text>
</comment>
<name>A0ABV8CIT5_9GAMM</name>
<feature type="binding site" evidence="5">
    <location>
        <position position="247"/>
    </location>
    <ligand>
        <name>Mn(2+)</name>
        <dbReference type="ChEBI" id="CHEBI:29035"/>
        <label>1</label>
    </ligand>
</feature>
<evidence type="ECO:0000256" key="1">
    <source>
        <dbReference type="ARBA" id="ARBA00022723"/>
    </source>
</evidence>
<dbReference type="NCBIfam" id="TIGR01227">
    <property type="entry name" value="hutG"/>
    <property type="match status" value="1"/>
</dbReference>
<dbReference type="EMBL" id="JBHSAB010000031">
    <property type="protein sequence ID" value="MFC3909894.1"/>
    <property type="molecule type" value="Genomic_DNA"/>
</dbReference>
<comment type="pathway">
    <text evidence="5">Amino-acid degradation; L-histidine degradation into L-glutamate; L-glutamate from N-formimidoyl-L-glutamate (hydrolase route): step 1/1.</text>
</comment>
<dbReference type="EC" id="3.5.3.8" evidence="5 6"/>
<gene>
    <name evidence="5 8" type="primary">hutG</name>
    <name evidence="8" type="ORF">ACFORL_12525</name>
</gene>
<feature type="binding site" evidence="5">
    <location>
        <position position="156"/>
    </location>
    <ligand>
        <name>Mn(2+)</name>
        <dbReference type="ChEBI" id="CHEBI:29035"/>
        <label>2</label>
    </ligand>
</feature>
<dbReference type="InterPro" id="IPR023696">
    <property type="entry name" value="Ureohydrolase_dom_sf"/>
</dbReference>
<keyword evidence="4 5" id="KW-0464">Manganese</keyword>
<evidence type="ECO:0000256" key="7">
    <source>
        <dbReference type="PROSITE-ProRule" id="PRU00742"/>
    </source>
</evidence>
<comment type="caution">
    <text evidence="8">The sequence shown here is derived from an EMBL/GenBank/DDBJ whole genome shotgun (WGS) entry which is preliminary data.</text>
</comment>
<evidence type="ECO:0000313" key="9">
    <source>
        <dbReference type="Proteomes" id="UP001595758"/>
    </source>
</evidence>
<dbReference type="CDD" id="cd09988">
    <property type="entry name" value="Formimidoylglutamase"/>
    <property type="match status" value="1"/>
</dbReference>
<dbReference type="RefSeq" id="WP_382344557.1">
    <property type="nucleotide sequence ID" value="NZ_JBHSAB010000031.1"/>
</dbReference>
<keyword evidence="3 5" id="KW-0369">Histidine metabolism</keyword>
<dbReference type="PANTHER" id="PTHR11358:SF35">
    <property type="entry name" value="FORMIMIDOYLGLUTAMASE"/>
    <property type="match status" value="1"/>
</dbReference>
<dbReference type="PANTHER" id="PTHR11358">
    <property type="entry name" value="ARGINASE/AGMATINASE"/>
    <property type="match status" value="1"/>
</dbReference>
<organism evidence="8 9">
    <name type="scientific">Legionella dresdenensis</name>
    <dbReference type="NCBI Taxonomy" id="450200"/>
    <lineage>
        <taxon>Bacteria</taxon>
        <taxon>Pseudomonadati</taxon>
        <taxon>Pseudomonadota</taxon>
        <taxon>Gammaproteobacteria</taxon>
        <taxon>Legionellales</taxon>
        <taxon>Legionellaceae</taxon>
        <taxon>Legionella</taxon>
    </lineage>
</organism>
<comment type="cofactor">
    <cofactor evidence="5">
        <name>Mn(2+)</name>
        <dbReference type="ChEBI" id="CHEBI:29035"/>
    </cofactor>
    <text evidence="5">Binds 2 manganese ions per subunit.</text>
</comment>
<evidence type="ECO:0000313" key="8">
    <source>
        <dbReference type="EMBL" id="MFC3909894.1"/>
    </source>
</evidence>
<dbReference type="PROSITE" id="PS51409">
    <property type="entry name" value="ARGINASE_2"/>
    <property type="match status" value="1"/>
</dbReference>
<keyword evidence="2 5" id="KW-0378">Hydrolase</keyword>
<keyword evidence="1 5" id="KW-0479">Metal-binding</keyword>
<comment type="catalytic activity">
    <reaction evidence="5">
        <text>N-formimidoyl-L-glutamate + H2O = formamide + L-glutamate</text>
        <dbReference type="Rhea" id="RHEA:22492"/>
        <dbReference type="ChEBI" id="CHEBI:15377"/>
        <dbReference type="ChEBI" id="CHEBI:16397"/>
        <dbReference type="ChEBI" id="CHEBI:29985"/>
        <dbReference type="ChEBI" id="CHEBI:58928"/>
        <dbReference type="EC" id="3.5.3.8"/>
    </reaction>
</comment>